<organism evidence="3 4">
    <name type="scientific">Gracilinema caldarium (strain ATCC 51460 / DSM 7334 / H1)</name>
    <name type="common">Treponema caldarium</name>
    <dbReference type="NCBI Taxonomy" id="744872"/>
    <lineage>
        <taxon>Bacteria</taxon>
        <taxon>Pseudomonadati</taxon>
        <taxon>Spirochaetota</taxon>
        <taxon>Spirochaetia</taxon>
        <taxon>Spirochaetales</taxon>
        <taxon>Breznakiellaceae</taxon>
        <taxon>Gracilinema</taxon>
    </lineage>
</organism>
<feature type="transmembrane region" description="Helical" evidence="2">
    <location>
        <begin position="123"/>
        <end position="141"/>
    </location>
</feature>
<dbReference type="Proteomes" id="UP000000503">
    <property type="component" value="Chromosome"/>
</dbReference>
<proteinExistence type="predicted"/>
<dbReference type="OrthoDB" id="371211at2"/>
<evidence type="ECO:0000256" key="2">
    <source>
        <dbReference type="SAM" id="Phobius"/>
    </source>
</evidence>
<gene>
    <name evidence="3" type="ordered locus">Spica_2244</name>
</gene>
<dbReference type="KEGG" id="scd:Spica_2244"/>
<keyword evidence="2" id="KW-0472">Membrane</keyword>
<feature type="transmembrane region" description="Helical" evidence="2">
    <location>
        <begin position="261"/>
        <end position="280"/>
    </location>
</feature>
<feature type="transmembrane region" description="Helical" evidence="2">
    <location>
        <begin position="197"/>
        <end position="221"/>
    </location>
</feature>
<feature type="transmembrane region" description="Helical" evidence="2">
    <location>
        <begin position="292"/>
        <end position="316"/>
    </location>
</feature>
<keyword evidence="2" id="KW-1133">Transmembrane helix</keyword>
<reference evidence="4" key="1">
    <citation type="journal article" date="2013" name="Stand. Genomic Sci.">
        <title>Genome sequence of the thermophilic fresh-water bacterium Spirochaeta caldaria type strain (H1(T)), reclassification of Spirochaeta caldaria, Spirochaeta stenostrepta, and Spirochaeta zuelzerae in the genus Treponema as Treponema caldaria comb. nov., Treponema stenostrepta comb. nov., and Treponema zuelzerae comb. nov., and emendation of the genus Treponema.</title>
        <authorList>
            <person name="Abt B."/>
            <person name="Goker M."/>
            <person name="Scheuner C."/>
            <person name="Han C."/>
            <person name="Lu M."/>
            <person name="Misra M."/>
            <person name="Lapidus A."/>
            <person name="Nolan M."/>
            <person name="Lucas S."/>
            <person name="Hammon N."/>
            <person name="Deshpande S."/>
            <person name="Cheng J.F."/>
            <person name="Tapia R."/>
            <person name="Goodwin L.A."/>
            <person name="Pitluck S."/>
            <person name="Liolios K."/>
            <person name="Pagani I."/>
            <person name="Ivanova N."/>
            <person name="Mavromatis K."/>
            <person name="Mikhailova N."/>
            <person name="Huntemann M."/>
            <person name="Pati A."/>
            <person name="Chen A."/>
            <person name="Palaniappan K."/>
            <person name="Land M."/>
            <person name="Hauser L."/>
            <person name="Jeffries C.D."/>
            <person name="Rohde M."/>
            <person name="Spring S."/>
            <person name="Gronow S."/>
            <person name="Detter J.C."/>
            <person name="Bristow J."/>
            <person name="Eisen J.A."/>
            <person name="Markowitz V."/>
            <person name="Hugenholtz P."/>
            <person name="Kyrpides N.C."/>
            <person name="Woyke T."/>
            <person name="Klenk H.P."/>
        </authorList>
    </citation>
    <scope>NUCLEOTIDE SEQUENCE</scope>
    <source>
        <strain evidence="4">ATCC 51460 / DSM 7334 / H1</strain>
    </source>
</reference>
<name>F8F333_GRAC1</name>
<dbReference type="PANTHER" id="PTHR36838:SF3">
    <property type="entry name" value="TRANSPORTER AUXIN EFFLUX CARRIER EC FAMILY"/>
    <property type="match status" value="1"/>
</dbReference>
<keyword evidence="1" id="KW-0813">Transport</keyword>
<protein>
    <submittedName>
        <fullName evidence="3">Auxin Efflux Carrier</fullName>
    </submittedName>
</protein>
<dbReference type="STRING" id="744872.Spica_2244"/>
<feature type="transmembrane region" description="Helical" evidence="2">
    <location>
        <begin position="63"/>
        <end position="83"/>
    </location>
</feature>
<feature type="transmembrane region" description="Helical" evidence="2">
    <location>
        <begin position="161"/>
        <end position="185"/>
    </location>
</feature>
<feature type="transmembrane region" description="Helical" evidence="2">
    <location>
        <begin position="6"/>
        <end position="24"/>
    </location>
</feature>
<dbReference type="eggNOG" id="COG0679">
    <property type="taxonomic scope" value="Bacteria"/>
</dbReference>
<evidence type="ECO:0000313" key="4">
    <source>
        <dbReference type="Proteomes" id="UP000000503"/>
    </source>
</evidence>
<dbReference type="HOGENOM" id="CLU_075776_0_0_12"/>
<dbReference type="EMBL" id="CP002868">
    <property type="protein sequence ID" value="AEJ20359.1"/>
    <property type="molecule type" value="Genomic_DNA"/>
</dbReference>
<dbReference type="RefSeq" id="WP_013969640.1">
    <property type="nucleotide sequence ID" value="NC_015732.1"/>
</dbReference>
<feature type="transmembrane region" description="Helical" evidence="2">
    <location>
        <begin position="95"/>
        <end position="117"/>
    </location>
</feature>
<dbReference type="PANTHER" id="PTHR36838">
    <property type="entry name" value="AUXIN EFFLUX CARRIER FAMILY PROTEIN"/>
    <property type="match status" value="1"/>
</dbReference>
<keyword evidence="2" id="KW-0812">Transmembrane</keyword>
<accession>F8F333</accession>
<keyword evidence="4" id="KW-1185">Reference proteome</keyword>
<dbReference type="AlphaFoldDB" id="F8F333"/>
<evidence type="ECO:0000313" key="3">
    <source>
        <dbReference type="EMBL" id="AEJ20359.1"/>
    </source>
</evidence>
<evidence type="ECO:0000256" key="1">
    <source>
        <dbReference type="ARBA" id="ARBA00022448"/>
    </source>
</evidence>
<feature type="transmembrane region" description="Helical" evidence="2">
    <location>
        <begin position="36"/>
        <end position="57"/>
    </location>
</feature>
<sequence length="326" mass="35028">MDELGLLSQFLPIIVLVLLGAVLGKREYITFSMIEGLKRIVSSISLPALLFLAFSRISINGRLGILALSVFVSCGLLGFAAIIPAKLFSLPRQTTVFLFQGFEAGMLGYALFTTLYGTQALPAFASADLGQVLYVFTILMFQLQTEHIKPHQRGRQSLGTIVLGMLKSPVMIAIISGLISSTFVPQAQNLPWGDRGFLYPLFSTIGSMTTPLVSLVVGFGLKDLSLQNLGKSVLLIISRLVAVILVGLGITLLILPRLGYGPLQALALMTLFILPPPFIIPVFKTNNEDGAFISTVLSLHTLVALLLAFIIALIWGNNAGLLSGVL</sequence>
<feature type="transmembrane region" description="Helical" evidence="2">
    <location>
        <begin position="233"/>
        <end position="255"/>
    </location>
</feature>